<feature type="domain" description="Transposase IS116/IS110/IS902 C-terminal" evidence="2">
    <location>
        <begin position="285"/>
        <end position="366"/>
    </location>
</feature>
<dbReference type="PANTHER" id="PTHR33055">
    <property type="entry name" value="TRANSPOSASE FOR INSERTION SEQUENCE ELEMENT IS1111A"/>
    <property type="match status" value="1"/>
</dbReference>
<dbReference type="RefSeq" id="WP_203841818.1">
    <property type="nucleotide sequence ID" value="NZ_BAAATV010000001.1"/>
</dbReference>
<organism evidence="3 4">
    <name type="scientific">Winogradskya humida</name>
    <dbReference type="NCBI Taxonomy" id="113566"/>
    <lineage>
        <taxon>Bacteria</taxon>
        <taxon>Bacillati</taxon>
        <taxon>Actinomycetota</taxon>
        <taxon>Actinomycetes</taxon>
        <taxon>Micromonosporales</taxon>
        <taxon>Micromonosporaceae</taxon>
        <taxon>Winogradskya</taxon>
    </lineage>
</organism>
<dbReference type="PANTHER" id="PTHR33055:SF3">
    <property type="entry name" value="PUTATIVE TRANSPOSASE FOR IS117-RELATED"/>
    <property type="match status" value="1"/>
</dbReference>
<dbReference type="Proteomes" id="UP000603200">
    <property type="component" value="Unassembled WGS sequence"/>
</dbReference>
<feature type="domain" description="Transposase IS110-like N-terminal" evidence="1">
    <location>
        <begin position="9"/>
        <end position="169"/>
    </location>
</feature>
<comment type="caution">
    <text evidence="3">The sequence shown here is derived from an EMBL/GenBank/DDBJ whole genome shotgun (WGS) entry which is preliminary data.</text>
</comment>
<proteinExistence type="predicted"/>
<dbReference type="EMBL" id="BOMN01000113">
    <property type="protein sequence ID" value="GIE24823.1"/>
    <property type="molecule type" value="Genomic_DNA"/>
</dbReference>
<dbReference type="Pfam" id="PF02371">
    <property type="entry name" value="Transposase_20"/>
    <property type="match status" value="1"/>
</dbReference>
<dbReference type="InterPro" id="IPR003346">
    <property type="entry name" value="Transposase_20"/>
</dbReference>
<reference evidence="3 4" key="1">
    <citation type="submission" date="2021-01" db="EMBL/GenBank/DDBJ databases">
        <title>Whole genome shotgun sequence of Actinoplanes humidus NBRC 14915.</title>
        <authorList>
            <person name="Komaki H."/>
            <person name="Tamura T."/>
        </authorList>
    </citation>
    <scope>NUCLEOTIDE SEQUENCE [LARGE SCALE GENOMIC DNA]</scope>
    <source>
        <strain evidence="3 4">NBRC 14915</strain>
    </source>
</reference>
<dbReference type="InterPro" id="IPR047650">
    <property type="entry name" value="Transpos_IS110"/>
</dbReference>
<gene>
    <name evidence="3" type="ORF">Ahu01nite_079250</name>
</gene>
<evidence type="ECO:0000313" key="4">
    <source>
        <dbReference type="Proteomes" id="UP000603200"/>
    </source>
</evidence>
<sequence>MQRPPRFYCGIDWADQVNDVAVIDRDGEVLARTRISAIPDGVRELFTLLDGLRASHTHGLRQVPVAIETNQGLLVHALRAKGQPVYQIPPSEVARQRQRTSRAAKKSDRSDAALLAIMLRDRWGLLRQLPGVSPDAAAITVLTHAQYRAQLLREQLQAQLRALLVQVHPVAAHGWDGRDHGLRRPEARAVLAAGPTAAAAQTVTAYRWEKVLTGVRLRLLEQEAYRLRDLFTAPVLRLPPAIEQATAVEVRALLAAFDHACDRADELTAVVTDAFDAHPQAKIYLSFPGCGALTGARLLAELGDDPARFATAKGLRAYAGLAPLTWASGTVRQVTHRRICNRRLKLVCHRWAFSALTRSPGARALYDRRRGRGDTYAGALRHVGGRLLSGLHRCLVTGTLYDEQVMFARPHAAG</sequence>
<keyword evidence="4" id="KW-1185">Reference proteome</keyword>
<accession>A0ABQ4A1V0</accession>
<protein>
    <submittedName>
        <fullName evidence="3">Mini-circle putative transposase for IS117</fullName>
    </submittedName>
</protein>
<name>A0ABQ4A1V0_9ACTN</name>
<dbReference type="Pfam" id="PF01548">
    <property type="entry name" value="DEDD_Tnp_IS110"/>
    <property type="match status" value="1"/>
</dbReference>
<evidence type="ECO:0000259" key="2">
    <source>
        <dbReference type="Pfam" id="PF02371"/>
    </source>
</evidence>
<dbReference type="InterPro" id="IPR002525">
    <property type="entry name" value="Transp_IS110-like_N"/>
</dbReference>
<evidence type="ECO:0000313" key="3">
    <source>
        <dbReference type="EMBL" id="GIE24823.1"/>
    </source>
</evidence>
<evidence type="ECO:0000259" key="1">
    <source>
        <dbReference type="Pfam" id="PF01548"/>
    </source>
</evidence>